<dbReference type="Pfam" id="PF00400">
    <property type="entry name" value="WD40"/>
    <property type="match status" value="3"/>
</dbReference>
<dbReference type="SUPFAM" id="SSF50978">
    <property type="entry name" value="WD40 repeat-like"/>
    <property type="match status" value="1"/>
</dbReference>
<dbReference type="PANTHER" id="PTHR19848">
    <property type="entry name" value="WD40 REPEAT PROTEIN"/>
    <property type="match status" value="1"/>
</dbReference>
<dbReference type="PROSITE" id="PS50294">
    <property type="entry name" value="WD_REPEATS_REGION"/>
    <property type="match status" value="2"/>
</dbReference>
<reference evidence="6" key="1">
    <citation type="journal article" date="2020" name="Fungal Divers.">
        <title>Resolving the Mortierellaceae phylogeny through synthesis of multi-gene phylogenetics and phylogenomics.</title>
        <authorList>
            <person name="Vandepol N."/>
            <person name="Liber J."/>
            <person name="Desiro A."/>
            <person name="Na H."/>
            <person name="Kennedy M."/>
            <person name="Barry K."/>
            <person name="Grigoriev I.V."/>
            <person name="Miller A.N."/>
            <person name="O'Donnell K."/>
            <person name="Stajich J.E."/>
            <person name="Bonito G."/>
        </authorList>
    </citation>
    <scope>NUCLEOTIDE SEQUENCE</scope>
    <source>
        <strain evidence="6">BC1065</strain>
    </source>
</reference>
<dbReference type="OrthoDB" id="6262491at2759"/>
<evidence type="ECO:0000256" key="4">
    <source>
        <dbReference type="SAM" id="Coils"/>
    </source>
</evidence>
<dbReference type="InterPro" id="IPR015943">
    <property type="entry name" value="WD40/YVTN_repeat-like_dom_sf"/>
</dbReference>
<keyword evidence="4" id="KW-0175">Coiled coil</keyword>
<feature type="compositionally biased region" description="Low complexity" evidence="5">
    <location>
        <begin position="140"/>
        <end position="152"/>
    </location>
</feature>
<keyword evidence="2" id="KW-0677">Repeat</keyword>
<feature type="region of interest" description="Disordered" evidence="5">
    <location>
        <begin position="140"/>
        <end position="186"/>
    </location>
</feature>
<dbReference type="EMBL" id="JAAAJB010000015">
    <property type="protein sequence ID" value="KAG0269929.1"/>
    <property type="molecule type" value="Genomic_DNA"/>
</dbReference>
<comment type="caution">
    <text evidence="6">The sequence shown here is derived from an EMBL/GenBank/DDBJ whole genome shotgun (WGS) entry which is preliminary data.</text>
</comment>
<accession>A0A9P6QJ26</accession>
<feature type="repeat" description="WD" evidence="3">
    <location>
        <begin position="199"/>
        <end position="231"/>
    </location>
</feature>
<keyword evidence="7" id="KW-1185">Reference proteome</keyword>
<sequence>MASNGSQSSQQIDPVVEKLVRETKTLKGKIDILEAENKALKKSLYELSCIYAAHIDAVHKPKTVEPASYSDENTVAAIDTALAGASASLSTTTNGGSSAQTQNNLAMSPQGNDLAVAVGQLISSMSAAAFAQKQDALASAGAGSEPSSAGGSDLAGKSGNDLSGVDGEGVRRLNMPSIVGRQDGSTRIDGRQFHLKNDLKGHQGAVYAVQYSPDGKLLATGGFDKTVRIWDGTINQTELFMLKGHTLNVSDLAWAQDSSLLLSGAYVYHDGVTVMTGDSSGYIKTWDMRTGGVLQTVLNEPTRKPISHITVSKQRGGESSRGSSTFIEGEELESRWLAVNSYDNVIRVYDRGFEPPTKMPRLVHALKGYRNNHWPIKSAFFHGKDYIAGANPRRLAKSRGEDDEVDSAPIRPADKDTPLDSSLLLASGSMDPYVYLFDVGDGEGRYELLQKLSGHTDRVYDVDFHPIDHVLATASADFTVKIWARATKRKK</sequence>
<evidence type="ECO:0000313" key="6">
    <source>
        <dbReference type="EMBL" id="KAG0269929.1"/>
    </source>
</evidence>
<feature type="coiled-coil region" evidence="4">
    <location>
        <begin position="16"/>
        <end position="43"/>
    </location>
</feature>
<evidence type="ECO:0000256" key="1">
    <source>
        <dbReference type="ARBA" id="ARBA00022574"/>
    </source>
</evidence>
<proteinExistence type="predicted"/>
<gene>
    <name evidence="6" type="ORF">DFQ27_001478</name>
</gene>
<protein>
    <recommendedName>
        <fullName evidence="8">WD40 repeat-like protein</fullName>
    </recommendedName>
</protein>
<dbReference type="InterPro" id="IPR001680">
    <property type="entry name" value="WD40_rpt"/>
</dbReference>
<evidence type="ECO:0000313" key="7">
    <source>
        <dbReference type="Proteomes" id="UP000807716"/>
    </source>
</evidence>
<dbReference type="SMART" id="SM00320">
    <property type="entry name" value="WD40"/>
    <property type="match status" value="5"/>
</dbReference>
<keyword evidence="1 3" id="KW-0853">WD repeat</keyword>
<dbReference type="PANTHER" id="PTHR19848:SF8">
    <property type="entry name" value="F-BOX AND WD REPEAT DOMAIN CONTAINING 7"/>
    <property type="match status" value="1"/>
</dbReference>
<organism evidence="6 7">
    <name type="scientific">Actinomortierella ambigua</name>
    <dbReference type="NCBI Taxonomy" id="1343610"/>
    <lineage>
        <taxon>Eukaryota</taxon>
        <taxon>Fungi</taxon>
        <taxon>Fungi incertae sedis</taxon>
        <taxon>Mucoromycota</taxon>
        <taxon>Mortierellomycotina</taxon>
        <taxon>Mortierellomycetes</taxon>
        <taxon>Mortierellales</taxon>
        <taxon>Mortierellaceae</taxon>
        <taxon>Actinomortierella</taxon>
    </lineage>
</organism>
<evidence type="ECO:0008006" key="8">
    <source>
        <dbReference type="Google" id="ProtNLM"/>
    </source>
</evidence>
<feature type="repeat" description="WD" evidence="3">
    <location>
        <begin position="452"/>
        <end position="491"/>
    </location>
</feature>
<dbReference type="Proteomes" id="UP000807716">
    <property type="component" value="Unassembled WGS sequence"/>
</dbReference>
<dbReference type="Gene3D" id="2.130.10.10">
    <property type="entry name" value="YVTN repeat-like/Quinoprotein amine dehydrogenase"/>
    <property type="match status" value="3"/>
</dbReference>
<dbReference type="PROSITE" id="PS50082">
    <property type="entry name" value="WD_REPEATS_2"/>
    <property type="match status" value="2"/>
</dbReference>
<evidence type="ECO:0000256" key="2">
    <source>
        <dbReference type="ARBA" id="ARBA00022737"/>
    </source>
</evidence>
<feature type="region of interest" description="Disordered" evidence="5">
    <location>
        <begin position="394"/>
        <end position="415"/>
    </location>
</feature>
<evidence type="ECO:0000256" key="3">
    <source>
        <dbReference type="PROSITE-ProRule" id="PRU00221"/>
    </source>
</evidence>
<name>A0A9P6QJ26_9FUNG</name>
<dbReference type="InterPro" id="IPR036322">
    <property type="entry name" value="WD40_repeat_dom_sf"/>
</dbReference>
<evidence type="ECO:0000256" key="5">
    <source>
        <dbReference type="SAM" id="MobiDB-lite"/>
    </source>
</evidence>
<dbReference type="AlphaFoldDB" id="A0A9P6QJ26"/>